<dbReference type="AlphaFoldDB" id="A0A4Q9VG31"/>
<keyword evidence="2" id="KW-1185">Reference proteome</keyword>
<dbReference type="Proteomes" id="UP000292781">
    <property type="component" value="Unassembled WGS sequence"/>
</dbReference>
<protein>
    <submittedName>
        <fullName evidence="1">Uncharacterized protein</fullName>
    </submittedName>
</protein>
<reference evidence="1 2" key="1">
    <citation type="submission" date="2019-02" db="EMBL/GenBank/DDBJ databases">
        <title>Siculibacillus lacustris gen. nov., sp. nov., a new rosette-forming bacterium isolated from a freshwater crater lake (Lake St. Ana, Romania).</title>
        <authorList>
            <person name="Felfoldi T."/>
            <person name="Marton Z."/>
            <person name="Szabo A."/>
            <person name="Mentes A."/>
            <person name="Boka K."/>
            <person name="Marialigeti K."/>
            <person name="Mathe I."/>
            <person name="Koncz M."/>
            <person name="Schumann P."/>
            <person name="Toth E."/>
        </authorList>
    </citation>
    <scope>NUCLEOTIDE SEQUENCE [LARGE SCALE GENOMIC DNA]</scope>
    <source>
        <strain evidence="1 2">SA-279</strain>
    </source>
</reference>
<proteinExistence type="predicted"/>
<sequence>MHGTVSLTRAAELLTEAGDPVTRSTLSRYVKQHGDALAPSTVGRETVVDYEDLAAHRAENIRLAAKPAPTQKADSSRSEEAAGNLRAQRRLRELELGEREGHLTLRREVEEAAVVAVSSLRNAFSLAVADTSEAIAATVGVEARLIRPHLRAFERKGLEAFIRNLIDHGLLTEAEAAAAE</sequence>
<comment type="caution">
    <text evidence="1">The sequence shown here is derived from an EMBL/GenBank/DDBJ whole genome shotgun (WGS) entry which is preliminary data.</text>
</comment>
<organism evidence="1 2">
    <name type="scientific">Siculibacillus lacustris</name>
    <dbReference type="NCBI Taxonomy" id="1549641"/>
    <lineage>
        <taxon>Bacteria</taxon>
        <taxon>Pseudomonadati</taxon>
        <taxon>Pseudomonadota</taxon>
        <taxon>Alphaproteobacteria</taxon>
        <taxon>Hyphomicrobiales</taxon>
        <taxon>Ancalomicrobiaceae</taxon>
        <taxon>Siculibacillus</taxon>
    </lineage>
</organism>
<evidence type="ECO:0000313" key="2">
    <source>
        <dbReference type="Proteomes" id="UP000292781"/>
    </source>
</evidence>
<evidence type="ECO:0000313" key="1">
    <source>
        <dbReference type="EMBL" id="TBW33366.1"/>
    </source>
</evidence>
<accession>A0A4Q9VG31</accession>
<dbReference type="RefSeq" id="WP_131311522.1">
    <property type="nucleotide sequence ID" value="NZ_SJFN01000045.1"/>
</dbReference>
<name>A0A4Q9VG31_9HYPH</name>
<dbReference type="OrthoDB" id="8410509at2"/>
<dbReference type="EMBL" id="SJFN01000045">
    <property type="protein sequence ID" value="TBW33366.1"/>
    <property type="molecule type" value="Genomic_DNA"/>
</dbReference>
<gene>
    <name evidence="1" type="ORF">EYW49_20620</name>
</gene>